<evidence type="ECO:0000313" key="9">
    <source>
        <dbReference type="EMBL" id="OLY83820.1"/>
    </source>
</evidence>
<dbReference type="GO" id="GO:0005643">
    <property type="term" value="C:nuclear pore"/>
    <property type="evidence" value="ECO:0007669"/>
    <property type="project" value="TreeGrafter"/>
</dbReference>
<evidence type="ECO:0000313" key="8">
    <source>
        <dbReference type="EMBL" id="OLY78105.1"/>
    </source>
</evidence>
<dbReference type="Proteomes" id="UP000187455">
    <property type="component" value="Unassembled WGS sequence"/>
</dbReference>
<evidence type="ECO:0000256" key="4">
    <source>
        <dbReference type="ARBA" id="ARBA00022448"/>
    </source>
</evidence>
<sequence length="133" mass="14983">MIQHITNIIENSIGLDQVENYHHMCRLLSRFRSTHTLVEVENDPLYSKFLDSVAGFSITGLSLWEWSENSITPLLVFWLKSSSTKDYVTQSIEITSPVDIKIKEILSKIVTCYLASLLSLASKSVMDGDVAES</sequence>
<evidence type="ECO:0000256" key="7">
    <source>
        <dbReference type="ARBA" id="ARBA00023242"/>
    </source>
</evidence>
<evidence type="ECO:0000256" key="5">
    <source>
        <dbReference type="ARBA" id="ARBA00022490"/>
    </source>
</evidence>
<dbReference type="EMBL" id="LSSL01000736">
    <property type="protein sequence ID" value="OLY83820.1"/>
    <property type="molecule type" value="Genomic_DNA"/>
</dbReference>
<dbReference type="EMBL" id="LSSL01007215">
    <property type="protein sequence ID" value="OLY78105.1"/>
    <property type="molecule type" value="Genomic_DNA"/>
</dbReference>
<dbReference type="PANTHER" id="PTHR12596">
    <property type="entry name" value="EXPORTIN 4,7-RELATED"/>
    <property type="match status" value="1"/>
</dbReference>
<gene>
    <name evidence="9" type="ORF">AYI68_g2030</name>
    <name evidence="8" type="ORF">AYI68_g7854</name>
</gene>
<evidence type="ECO:0000256" key="3">
    <source>
        <dbReference type="ARBA" id="ARBA00009466"/>
    </source>
</evidence>
<keyword evidence="10" id="KW-1185">Reference proteome</keyword>
<dbReference type="OrthoDB" id="244158at2759"/>
<reference evidence="9 10" key="1">
    <citation type="journal article" date="2016" name="Mol. Biol. Evol.">
        <title>Genome-Wide Survey of Gut Fungi (Harpellales) Reveals the First Horizontally Transferred Ubiquitin Gene from a Mosquito Host.</title>
        <authorList>
            <person name="Wang Y."/>
            <person name="White M.M."/>
            <person name="Kvist S."/>
            <person name="Moncalvo J.M."/>
        </authorList>
    </citation>
    <scope>NUCLEOTIDE SEQUENCE [LARGE SCALE GENOMIC DNA]</scope>
    <source>
        <strain evidence="9 10">ALG-7-W6</strain>
    </source>
</reference>
<dbReference type="GO" id="GO:0005737">
    <property type="term" value="C:cytoplasm"/>
    <property type="evidence" value="ECO:0007669"/>
    <property type="project" value="UniProtKB-SubCell"/>
</dbReference>
<dbReference type="GO" id="GO:0005049">
    <property type="term" value="F:nuclear export signal receptor activity"/>
    <property type="evidence" value="ECO:0007669"/>
    <property type="project" value="InterPro"/>
</dbReference>
<evidence type="ECO:0000256" key="6">
    <source>
        <dbReference type="ARBA" id="ARBA00022927"/>
    </source>
</evidence>
<comment type="subcellular location">
    <subcellularLocation>
        <location evidence="2">Cytoplasm</location>
    </subcellularLocation>
    <subcellularLocation>
        <location evidence="1">Nucleus</location>
    </subcellularLocation>
</comment>
<dbReference type="STRING" id="133383.A0A1R0H3U7"/>
<evidence type="ECO:0000313" key="10">
    <source>
        <dbReference type="Proteomes" id="UP000187455"/>
    </source>
</evidence>
<dbReference type="AlphaFoldDB" id="A0A1R0H3U7"/>
<evidence type="ECO:0000256" key="1">
    <source>
        <dbReference type="ARBA" id="ARBA00004123"/>
    </source>
</evidence>
<dbReference type="InterPro" id="IPR044189">
    <property type="entry name" value="XPO4/7-like"/>
</dbReference>
<name>A0A1R0H3U7_9FUNG</name>
<comment type="caution">
    <text evidence="9">The sequence shown here is derived from an EMBL/GenBank/DDBJ whole genome shotgun (WGS) entry which is preliminary data.</text>
</comment>
<keyword evidence="4" id="KW-0813">Transport</keyword>
<dbReference type="GO" id="GO:0006611">
    <property type="term" value="P:protein export from nucleus"/>
    <property type="evidence" value="ECO:0007669"/>
    <property type="project" value="TreeGrafter"/>
</dbReference>
<keyword evidence="5" id="KW-0963">Cytoplasm</keyword>
<proteinExistence type="inferred from homology"/>
<reference evidence="9" key="2">
    <citation type="submission" date="2017-01" db="EMBL/GenBank/DDBJ databases">
        <authorList>
            <person name="Mah S.A."/>
            <person name="Swanson W.J."/>
            <person name="Moy G.W."/>
            <person name="Vacquier V.D."/>
        </authorList>
    </citation>
    <scope>NUCLEOTIDE SEQUENCE</scope>
    <source>
        <strain evidence="9">ALG-7-W6</strain>
    </source>
</reference>
<protein>
    <submittedName>
        <fullName evidence="9">Ran-binding protein 17</fullName>
    </submittedName>
</protein>
<accession>A0A1R0H3U7</accession>
<keyword evidence="7" id="KW-0539">Nucleus</keyword>
<dbReference type="PANTHER" id="PTHR12596:SF2">
    <property type="entry name" value="EXPORTIN-7 ISOFORM X1"/>
    <property type="match status" value="1"/>
</dbReference>
<evidence type="ECO:0000256" key="2">
    <source>
        <dbReference type="ARBA" id="ARBA00004496"/>
    </source>
</evidence>
<comment type="similarity">
    <text evidence="3">Belongs to the exportin family.</text>
</comment>
<keyword evidence="6" id="KW-0653">Protein transport</keyword>
<organism evidence="9 10">
    <name type="scientific">Smittium mucronatum</name>
    <dbReference type="NCBI Taxonomy" id="133383"/>
    <lineage>
        <taxon>Eukaryota</taxon>
        <taxon>Fungi</taxon>
        <taxon>Fungi incertae sedis</taxon>
        <taxon>Zoopagomycota</taxon>
        <taxon>Kickxellomycotina</taxon>
        <taxon>Harpellomycetes</taxon>
        <taxon>Harpellales</taxon>
        <taxon>Legeriomycetaceae</taxon>
        <taxon>Smittium</taxon>
    </lineage>
</organism>